<evidence type="ECO:0000256" key="16">
    <source>
        <dbReference type="ARBA" id="ARBA00023098"/>
    </source>
</evidence>
<evidence type="ECO:0000256" key="30">
    <source>
        <dbReference type="ARBA" id="ARBA00052834"/>
    </source>
</evidence>
<evidence type="ECO:0000259" key="42">
    <source>
        <dbReference type="Pfam" id="PF00725"/>
    </source>
</evidence>
<evidence type="ECO:0000256" key="35">
    <source>
        <dbReference type="ARBA" id="ARBA00066806"/>
    </source>
</evidence>
<comment type="subcellular location">
    <subcellularLocation>
        <location evidence="2">Mitochondrion inner membrane</location>
    </subcellularLocation>
</comment>
<evidence type="ECO:0000256" key="23">
    <source>
        <dbReference type="ARBA" id="ARBA00048361"/>
    </source>
</evidence>
<sequence length="767" mass="83484">MAGRFVGVFRQISTVNRSLARVSGDHGLKNFFSTTARMDFGKYLTYTVKDGIAVAKFDEKDAKVNTLNRGTMAEFQEVYKEITNNPNVKGMVVISGKADCFIAGADINMISDCKNVQEATALSRNGQDMFNNLENMKIPVVAAINGSCLGGGLETALACHYRIAVNSKKTSMGVPEVMLGLLPGAGGTQRLLKLLPFQTAMPMMLTGKAYNAKSGKKIGLVDHVVEPIGVGIKSANENTMEELEREAILTAKGLADGTIKKPVRSKKGLNKYIDMFASSRLGNIFWEKGVKDAVMKQTKGKYPAPLRIIEVAKTGAQQGPRAGYEAEAKAFGELAMTPESKALVGLFNGQTALKKNKFGKPEREVKTLGMLGAGLMGAGIAQVSIDKGIDVILKDVTTQGLSRGEDQIIKGLDTKVQRKKITSFEKDQVLTHLEPTINYEHFSKCDIIVEAVFEDLKLKHKVVREVEQKIPEHCIFASNTSALPITSIAEASIRPDKFIGMHYFSPVDKMQLLEIITTDKTSQDTAASAVSVGLKQGKVVIVVKDGPGFYTTRILAPTLSEAVRALQEGVSPSKLDSLTRGFGWPVGVATLADEVGIDVAAHVAEDLGKAFGERFGGGNINVLRDMVTAGFLGRKSGKGVYLYQSKSKKRPENTEAKAILDRYKLDPKPGNTDEDVQYRLASRFINEAVMCLQEGILANPMEGDIGAVFGLGFPPFLGGPFRYIDLHGAKQLVDRMKKYHDWYGVAFEPCQLLLDHAKDPSKKFHTR</sequence>
<dbReference type="FunFam" id="3.40.50.720:FF:000009">
    <property type="entry name" value="Fatty oxidation complex, alpha subunit"/>
    <property type="match status" value="1"/>
</dbReference>
<evidence type="ECO:0000256" key="28">
    <source>
        <dbReference type="ARBA" id="ARBA00052224"/>
    </source>
</evidence>
<dbReference type="GO" id="GO:0004300">
    <property type="term" value="F:enoyl-CoA hydratase activity"/>
    <property type="evidence" value="ECO:0007669"/>
    <property type="project" value="UniProtKB-EC"/>
</dbReference>
<evidence type="ECO:0000256" key="25">
    <source>
        <dbReference type="ARBA" id="ARBA00050446"/>
    </source>
</evidence>
<keyword evidence="17" id="KW-0496">Mitochondrion</keyword>
<evidence type="ECO:0000256" key="38">
    <source>
        <dbReference type="ARBA" id="ARBA00083277"/>
    </source>
</evidence>
<dbReference type="FunFam" id="3.90.226.10:FF:000011">
    <property type="entry name" value="Fatty acid oxidation complex subunit alpha"/>
    <property type="match status" value="1"/>
</dbReference>
<feature type="domain" description="3-hydroxyacyl-CoA dehydrogenase NAD binding" evidence="43">
    <location>
        <begin position="368"/>
        <end position="545"/>
    </location>
</feature>
<evidence type="ECO:0000256" key="36">
    <source>
        <dbReference type="ARBA" id="ARBA00068347"/>
    </source>
</evidence>
<evidence type="ECO:0000256" key="27">
    <source>
        <dbReference type="ARBA" id="ARBA00051877"/>
    </source>
</evidence>
<evidence type="ECO:0000256" key="14">
    <source>
        <dbReference type="ARBA" id="ARBA00023002"/>
    </source>
</evidence>
<evidence type="ECO:0000259" key="43">
    <source>
        <dbReference type="Pfam" id="PF02737"/>
    </source>
</evidence>
<dbReference type="PANTHER" id="PTHR43612">
    <property type="entry name" value="TRIFUNCTIONAL ENZYME SUBUNIT ALPHA"/>
    <property type="match status" value="1"/>
</dbReference>
<keyword evidence="20" id="KW-0511">Multifunctional enzyme</keyword>
<dbReference type="InterPro" id="IPR050136">
    <property type="entry name" value="FA_oxidation_alpha_subunit"/>
</dbReference>
<dbReference type="SUPFAM" id="SSF52096">
    <property type="entry name" value="ClpP/crotonase"/>
    <property type="match status" value="1"/>
</dbReference>
<dbReference type="InterPro" id="IPR008927">
    <property type="entry name" value="6-PGluconate_DH-like_C_sf"/>
</dbReference>
<comment type="catalytic activity">
    <reaction evidence="21">
        <text>a (3S)-3-hydroxyacyl-CoA = a (2E)-enoyl-CoA + H2O</text>
        <dbReference type="Rhea" id="RHEA:16105"/>
        <dbReference type="ChEBI" id="CHEBI:15377"/>
        <dbReference type="ChEBI" id="CHEBI:57318"/>
        <dbReference type="ChEBI" id="CHEBI:58856"/>
        <dbReference type="EC" id="4.2.1.17"/>
    </reaction>
    <physiologicalReaction direction="right-to-left" evidence="21">
        <dbReference type="Rhea" id="RHEA:16107"/>
    </physiologicalReaction>
</comment>
<evidence type="ECO:0000256" key="4">
    <source>
        <dbReference type="ARBA" id="ARBA00007005"/>
    </source>
</evidence>
<evidence type="ECO:0000256" key="17">
    <source>
        <dbReference type="ARBA" id="ARBA00023128"/>
    </source>
</evidence>
<dbReference type="PROSITE" id="PS00166">
    <property type="entry name" value="ENOYL_COA_HYDRATASE"/>
    <property type="match status" value="1"/>
</dbReference>
<evidence type="ECO:0000256" key="13">
    <source>
        <dbReference type="ARBA" id="ARBA00022990"/>
    </source>
</evidence>
<dbReference type="SUPFAM" id="SSF51735">
    <property type="entry name" value="NAD(P)-binding Rossmann-fold domains"/>
    <property type="match status" value="1"/>
</dbReference>
<evidence type="ECO:0000256" key="34">
    <source>
        <dbReference type="ARBA" id="ARBA00062153"/>
    </source>
</evidence>
<keyword evidence="18" id="KW-0472">Membrane</keyword>
<organism evidence="44 45">
    <name type="scientific">Dreissena polymorpha</name>
    <name type="common">Zebra mussel</name>
    <name type="synonym">Mytilus polymorpha</name>
    <dbReference type="NCBI Taxonomy" id="45954"/>
    <lineage>
        <taxon>Eukaryota</taxon>
        <taxon>Metazoa</taxon>
        <taxon>Spiralia</taxon>
        <taxon>Lophotrochozoa</taxon>
        <taxon>Mollusca</taxon>
        <taxon>Bivalvia</taxon>
        <taxon>Autobranchia</taxon>
        <taxon>Heteroconchia</taxon>
        <taxon>Euheterodonta</taxon>
        <taxon>Imparidentia</taxon>
        <taxon>Neoheterodontei</taxon>
        <taxon>Myida</taxon>
        <taxon>Dreissenoidea</taxon>
        <taxon>Dreissenidae</taxon>
        <taxon>Dreissena</taxon>
    </lineage>
</organism>
<dbReference type="CDD" id="cd06558">
    <property type="entry name" value="crotonase-like"/>
    <property type="match status" value="1"/>
</dbReference>
<evidence type="ECO:0000256" key="24">
    <source>
        <dbReference type="ARBA" id="ARBA00050222"/>
    </source>
</evidence>
<dbReference type="GO" id="GO:0005743">
    <property type="term" value="C:mitochondrial inner membrane"/>
    <property type="evidence" value="ECO:0007669"/>
    <property type="project" value="UniProtKB-SubCell"/>
</dbReference>
<dbReference type="Gene3D" id="3.40.50.720">
    <property type="entry name" value="NAD(P)-binding Rossmann-like Domain"/>
    <property type="match status" value="1"/>
</dbReference>
<dbReference type="Pfam" id="PF02737">
    <property type="entry name" value="3HCDH_N"/>
    <property type="match status" value="1"/>
</dbReference>
<dbReference type="EMBL" id="JAIWYP010000016">
    <property type="protein sequence ID" value="KAH3693618.1"/>
    <property type="molecule type" value="Genomic_DNA"/>
</dbReference>
<reference evidence="44" key="2">
    <citation type="submission" date="2020-11" db="EMBL/GenBank/DDBJ databases">
        <authorList>
            <person name="McCartney M.A."/>
            <person name="Auch B."/>
            <person name="Kono T."/>
            <person name="Mallez S."/>
            <person name="Becker A."/>
            <person name="Gohl D.M."/>
            <person name="Silverstein K.A.T."/>
            <person name="Koren S."/>
            <person name="Bechman K.B."/>
            <person name="Herman A."/>
            <person name="Abrahante J.E."/>
            <person name="Garbe J."/>
        </authorList>
    </citation>
    <scope>NUCLEOTIDE SEQUENCE</scope>
    <source>
        <strain evidence="44">Duluth1</strain>
        <tissue evidence="44">Whole animal</tissue>
    </source>
</reference>
<evidence type="ECO:0000256" key="26">
    <source>
        <dbReference type="ARBA" id="ARBA00051215"/>
    </source>
</evidence>
<keyword evidence="11" id="KW-0276">Fatty acid metabolism</keyword>
<dbReference type="PANTHER" id="PTHR43612:SF3">
    <property type="entry name" value="TRIFUNCTIONAL ENZYME SUBUNIT ALPHA, MITOCHONDRIAL"/>
    <property type="match status" value="1"/>
</dbReference>
<comment type="catalytic activity">
    <reaction evidence="29">
        <text>(3S)-3-hydroxydodecanoyl-CoA = (2E)-dodecenoyl-CoA + H2O</text>
        <dbReference type="Rhea" id="RHEA:31075"/>
        <dbReference type="ChEBI" id="CHEBI:15377"/>
        <dbReference type="ChEBI" id="CHEBI:57330"/>
        <dbReference type="ChEBI" id="CHEBI:62558"/>
    </reaction>
    <physiologicalReaction direction="right-to-left" evidence="29">
        <dbReference type="Rhea" id="RHEA:31077"/>
    </physiologicalReaction>
</comment>
<evidence type="ECO:0000256" key="1">
    <source>
        <dbReference type="ARBA" id="ARBA00000469"/>
    </source>
</evidence>
<accession>A0A9D3Y489</accession>
<dbReference type="InterPro" id="IPR036291">
    <property type="entry name" value="NAD(P)-bd_dom_sf"/>
</dbReference>
<dbReference type="GO" id="GO:0016509">
    <property type="term" value="F:long-chain (3S)-3-hydroxyacyl-CoA dehydrogenase (NAD+) activity"/>
    <property type="evidence" value="ECO:0007669"/>
    <property type="project" value="UniProtKB-EC"/>
</dbReference>
<keyword evidence="19" id="KW-0456">Lyase</keyword>
<comment type="catalytic activity">
    <reaction evidence="24">
        <text>1'-[1,2-di-(9Z,12Z-octadecadienoyl)-sn-glycero-3-phospho]-3'-[1-(9Z,12Z-octadecadienoyl)-sn-glycero-3-phospho]-glycerol + (9Z,12Z)-octadecadienoyl-CoA = 1',3'-bis-[1,2-di-(9Z,12Z-octadecadienoyl)-sn-glycero-3-phospho]-glycerol + CoA</text>
        <dbReference type="Rhea" id="RHEA:43672"/>
        <dbReference type="ChEBI" id="CHEBI:57287"/>
        <dbReference type="ChEBI" id="CHEBI:57383"/>
        <dbReference type="ChEBI" id="CHEBI:83580"/>
        <dbReference type="ChEBI" id="CHEBI:83581"/>
    </reaction>
    <physiologicalReaction direction="left-to-right" evidence="24">
        <dbReference type="Rhea" id="RHEA:43673"/>
    </physiologicalReaction>
</comment>
<name>A0A9D3Y489_DREPO</name>
<dbReference type="InterPro" id="IPR006108">
    <property type="entry name" value="3HC_DH_C"/>
</dbReference>
<comment type="catalytic activity">
    <reaction evidence="31">
        <text>1'-[1,2-di-(9Z,12Z-octadecadienoyl)-sn-glycero-3-phospho]-3'-[1-(9Z,12Z-octadecadienoyl)-sn-glycero-3-phospho]-glycerol + (9Z)-octadecenoyl-CoA = 1'-[1,2-di-(9Z,12Z-octadecadienoyl)-sn-glycero-3-phospho]-3'-[1-(9Z,12Z-octadecadienoyl)-2-(9Z-octadecenoyl)-sn-glycero-3-phospho]-glycerol + CoA</text>
        <dbReference type="Rhea" id="RHEA:43676"/>
        <dbReference type="ChEBI" id="CHEBI:57287"/>
        <dbReference type="ChEBI" id="CHEBI:57387"/>
        <dbReference type="ChEBI" id="CHEBI:83580"/>
        <dbReference type="ChEBI" id="CHEBI:83582"/>
    </reaction>
    <physiologicalReaction direction="left-to-right" evidence="31">
        <dbReference type="Rhea" id="RHEA:43677"/>
    </physiologicalReaction>
</comment>
<dbReference type="Pfam" id="PF00378">
    <property type="entry name" value="ECH_1"/>
    <property type="match status" value="1"/>
</dbReference>
<evidence type="ECO:0000256" key="37">
    <source>
        <dbReference type="ARBA" id="ARBA00077617"/>
    </source>
</evidence>
<keyword evidence="7" id="KW-0488">Methylation</keyword>
<keyword evidence="16" id="KW-0443">Lipid metabolism</keyword>
<dbReference type="GO" id="GO:0006635">
    <property type="term" value="P:fatty acid beta-oxidation"/>
    <property type="evidence" value="ECO:0007669"/>
    <property type="project" value="InterPro"/>
</dbReference>
<comment type="subunit">
    <text evidence="34">Heterotetramer of 2 alpha/HADHA and 2 beta/HADHB subunits; forms the mitochondrial trifunctional enzyme. Also purified as higher order heterooligomers including a 4 alpha/HADHA and 4 beta/HADHB heterooligomer which physiological significance remains unclear. The mitochondrial trifunctional enzyme interacts with MTLN.</text>
</comment>
<comment type="similarity">
    <text evidence="5">In the N-terminal section; belongs to the enoyl-CoA hydratase/isomerase family.</text>
</comment>
<evidence type="ECO:0000256" key="11">
    <source>
        <dbReference type="ARBA" id="ARBA00022832"/>
    </source>
</evidence>
<evidence type="ECO:0000256" key="20">
    <source>
        <dbReference type="ARBA" id="ARBA00023268"/>
    </source>
</evidence>
<dbReference type="GO" id="GO:0016740">
    <property type="term" value="F:transferase activity"/>
    <property type="evidence" value="ECO:0007669"/>
    <property type="project" value="UniProtKB-KW"/>
</dbReference>
<feature type="site" description="Important for long-chain enoyl-CoA hydratase activity" evidence="40">
    <location>
        <position position="176"/>
    </location>
</feature>
<comment type="catalytic activity">
    <reaction evidence="28">
        <text>(3S)-hydroxyoctanoyl-CoA + NAD(+) = 3-oxooctanoyl-CoA + NADH + H(+)</text>
        <dbReference type="Rhea" id="RHEA:31195"/>
        <dbReference type="ChEBI" id="CHEBI:15378"/>
        <dbReference type="ChEBI" id="CHEBI:57540"/>
        <dbReference type="ChEBI" id="CHEBI:57945"/>
        <dbReference type="ChEBI" id="CHEBI:62617"/>
        <dbReference type="ChEBI" id="CHEBI:62619"/>
    </reaction>
    <physiologicalReaction direction="left-to-right" evidence="28">
        <dbReference type="Rhea" id="RHEA:31196"/>
    </physiologicalReaction>
</comment>
<evidence type="ECO:0000256" key="31">
    <source>
        <dbReference type="ARBA" id="ARBA00052860"/>
    </source>
</evidence>
<comment type="similarity">
    <text evidence="4">In the central section; belongs to the 3-hydroxyacyl-CoA dehydrogenase family.</text>
</comment>
<dbReference type="Gene3D" id="3.90.226.10">
    <property type="entry name" value="2-enoyl-CoA Hydratase, Chain A, domain 1"/>
    <property type="match status" value="1"/>
</dbReference>
<evidence type="ECO:0000256" key="33">
    <source>
        <dbReference type="ARBA" id="ARBA00052989"/>
    </source>
</evidence>
<evidence type="ECO:0000256" key="22">
    <source>
        <dbReference type="ARBA" id="ARBA00047613"/>
    </source>
</evidence>
<comment type="catalytic activity">
    <reaction evidence="27">
        <text>(3S)-hydroxyoctanoyl-CoA = (2E)-octenoyl-CoA + H2O</text>
        <dbReference type="Rhea" id="RHEA:31199"/>
        <dbReference type="ChEBI" id="CHEBI:15377"/>
        <dbReference type="ChEBI" id="CHEBI:62242"/>
        <dbReference type="ChEBI" id="CHEBI:62617"/>
    </reaction>
    <physiologicalReaction direction="right-to-left" evidence="27">
        <dbReference type="Rhea" id="RHEA:31201"/>
    </physiologicalReaction>
</comment>
<dbReference type="InterPro" id="IPR029045">
    <property type="entry name" value="ClpP/crotonase-like_dom_sf"/>
</dbReference>
<dbReference type="Proteomes" id="UP000828390">
    <property type="component" value="Unassembled WGS sequence"/>
</dbReference>
<feature type="site" description="Important for long-chain enoyl-CoA hydratase activity" evidence="40">
    <location>
        <position position="154"/>
    </location>
</feature>
<dbReference type="InterPro" id="IPR018376">
    <property type="entry name" value="Enoyl-CoA_hyd/isom_CS"/>
</dbReference>
<evidence type="ECO:0000256" key="8">
    <source>
        <dbReference type="ARBA" id="ARBA00022553"/>
    </source>
</evidence>
<keyword evidence="12" id="KW-0809">Transit peptide</keyword>
<comment type="catalytic activity">
    <reaction evidence="26">
        <text>a 4-saturated-(3S)-3-hydroxyacyl-CoA = a (3E)-enoyl-CoA + H2O</text>
        <dbReference type="Rhea" id="RHEA:20724"/>
        <dbReference type="ChEBI" id="CHEBI:15377"/>
        <dbReference type="ChEBI" id="CHEBI:58521"/>
        <dbReference type="ChEBI" id="CHEBI:137480"/>
        <dbReference type="EC" id="4.2.1.17"/>
    </reaction>
    <physiologicalReaction direction="right-to-left" evidence="26">
        <dbReference type="Rhea" id="RHEA:20726"/>
    </physiologicalReaction>
</comment>
<dbReference type="InterPro" id="IPR012803">
    <property type="entry name" value="Fa_ox_alpha_mit"/>
</dbReference>
<dbReference type="GO" id="GO:0016507">
    <property type="term" value="C:mitochondrial fatty acid beta-oxidation multienzyme complex"/>
    <property type="evidence" value="ECO:0007669"/>
    <property type="project" value="InterPro"/>
</dbReference>
<keyword evidence="9" id="KW-0808">Transferase</keyword>
<proteinExistence type="inferred from homology"/>
<dbReference type="GO" id="GO:0070403">
    <property type="term" value="F:NAD+ binding"/>
    <property type="evidence" value="ECO:0007669"/>
    <property type="project" value="InterPro"/>
</dbReference>
<evidence type="ECO:0000256" key="2">
    <source>
        <dbReference type="ARBA" id="ARBA00004273"/>
    </source>
</evidence>
<comment type="pathway">
    <text evidence="3">Lipid metabolism; fatty acid beta-oxidation.</text>
</comment>
<evidence type="ECO:0000256" key="18">
    <source>
        <dbReference type="ARBA" id="ARBA00023136"/>
    </source>
</evidence>
<comment type="catalytic activity">
    <reaction evidence="23">
        <text>(3S)-hydroxydecanoyl-CoA + NAD(+) = 3-oxodecanoyl-CoA + NADH + H(+)</text>
        <dbReference type="Rhea" id="RHEA:31187"/>
        <dbReference type="ChEBI" id="CHEBI:15378"/>
        <dbReference type="ChEBI" id="CHEBI:57540"/>
        <dbReference type="ChEBI" id="CHEBI:57945"/>
        <dbReference type="ChEBI" id="CHEBI:62548"/>
        <dbReference type="ChEBI" id="CHEBI:62616"/>
    </reaction>
    <physiologicalReaction direction="left-to-right" evidence="23">
        <dbReference type="Rhea" id="RHEA:31188"/>
    </physiologicalReaction>
</comment>
<comment type="catalytic activity">
    <reaction evidence="30">
        <text>(3S)-hydroxytetradecanoyl-CoA + NAD(+) = 3-oxotetradecanoyl-CoA + NADH + H(+)</text>
        <dbReference type="Rhea" id="RHEA:31167"/>
        <dbReference type="ChEBI" id="CHEBI:15378"/>
        <dbReference type="ChEBI" id="CHEBI:57540"/>
        <dbReference type="ChEBI" id="CHEBI:57945"/>
        <dbReference type="ChEBI" id="CHEBI:62543"/>
        <dbReference type="ChEBI" id="CHEBI:62614"/>
    </reaction>
    <physiologicalReaction direction="left-to-right" evidence="30">
        <dbReference type="Rhea" id="RHEA:31168"/>
    </physiologicalReaction>
</comment>
<keyword evidence="10" id="KW-0999">Mitochondrion inner membrane</keyword>
<keyword evidence="8" id="KW-0597">Phosphoprotein</keyword>
<evidence type="ECO:0000256" key="6">
    <source>
        <dbReference type="ARBA" id="ARBA00012076"/>
    </source>
</evidence>
<feature type="domain" description="3-hydroxyacyl-CoA dehydrogenase C-terminal" evidence="42">
    <location>
        <begin position="548"/>
        <end position="643"/>
    </location>
</feature>
<comment type="catalytic activity">
    <reaction evidence="32">
        <text>(3S)-3-hydroxydodecanoyl-CoA + NAD(+) = 3-oxododecanoyl-CoA + NADH + H(+)</text>
        <dbReference type="Rhea" id="RHEA:31179"/>
        <dbReference type="ChEBI" id="CHEBI:15378"/>
        <dbReference type="ChEBI" id="CHEBI:57540"/>
        <dbReference type="ChEBI" id="CHEBI:57945"/>
        <dbReference type="ChEBI" id="CHEBI:62558"/>
        <dbReference type="ChEBI" id="CHEBI:62615"/>
    </reaction>
    <physiologicalReaction direction="left-to-right" evidence="32">
        <dbReference type="Rhea" id="RHEA:31180"/>
    </physiologicalReaction>
</comment>
<keyword evidence="13" id="KW-0007">Acetylation</keyword>
<evidence type="ECO:0000313" key="45">
    <source>
        <dbReference type="Proteomes" id="UP000828390"/>
    </source>
</evidence>
<comment type="catalytic activity">
    <reaction evidence="1">
        <text>(3S)-hydroxyhexadecanoyl-CoA = (2E)-hexadecenoyl-CoA + H2O</text>
        <dbReference type="Rhea" id="RHEA:31163"/>
        <dbReference type="ChEBI" id="CHEBI:15377"/>
        <dbReference type="ChEBI" id="CHEBI:61526"/>
        <dbReference type="ChEBI" id="CHEBI:62613"/>
    </reaction>
    <physiologicalReaction direction="right-to-left" evidence="1">
        <dbReference type="Rhea" id="RHEA:31165"/>
    </physiologicalReaction>
</comment>
<keyword evidence="15" id="KW-0520">NAD</keyword>
<gene>
    <name evidence="44" type="ORF">DPMN_081057</name>
</gene>
<comment type="catalytic activity">
    <reaction evidence="33">
        <text>1'-[1,2-di-(9Z,12Z-octadecadienoyl)-sn-glycero-3-phospho]-3'-[1-(9Z,12Z-octadecadienoyl)-sn-glycero-3-phospho]-glycerol + hexadecanoyl-CoA = 1'-[1,2-di-(9Z,12Z-octadecadienoyl)-sn-glycero-3-phospho]-3'-[1-(9Z,12Z-octadecadienoyl)-2-hexadecanoyl-sn-glycero-3-phospho]-glycerol + CoA</text>
        <dbReference type="Rhea" id="RHEA:43680"/>
        <dbReference type="ChEBI" id="CHEBI:57287"/>
        <dbReference type="ChEBI" id="CHEBI:57379"/>
        <dbReference type="ChEBI" id="CHEBI:83580"/>
        <dbReference type="ChEBI" id="CHEBI:83583"/>
    </reaction>
    <physiologicalReaction direction="left-to-right" evidence="33">
        <dbReference type="Rhea" id="RHEA:43681"/>
    </physiologicalReaction>
</comment>
<dbReference type="AlphaFoldDB" id="A0A9D3Y489"/>
<evidence type="ECO:0000256" key="39">
    <source>
        <dbReference type="PIRSR" id="PIRSR612803-1"/>
    </source>
</evidence>
<evidence type="ECO:0000256" key="12">
    <source>
        <dbReference type="ARBA" id="ARBA00022946"/>
    </source>
</evidence>
<dbReference type="Pfam" id="PF00725">
    <property type="entry name" value="3HCDH"/>
    <property type="match status" value="1"/>
</dbReference>
<comment type="catalytic activity">
    <reaction evidence="25">
        <text>a long-chain (3S)-3-hydroxy fatty acyl-CoA + NAD(+) = a long-chain 3-oxo-fatty acyl-CoA + NADH + H(+)</text>
        <dbReference type="Rhea" id="RHEA:52656"/>
        <dbReference type="ChEBI" id="CHEBI:15378"/>
        <dbReference type="ChEBI" id="CHEBI:57540"/>
        <dbReference type="ChEBI" id="CHEBI:57945"/>
        <dbReference type="ChEBI" id="CHEBI:136757"/>
        <dbReference type="ChEBI" id="CHEBI:136758"/>
        <dbReference type="EC" id="1.1.1.211"/>
    </reaction>
    <physiologicalReaction direction="left-to-right" evidence="25">
        <dbReference type="Rhea" id="RHEA:52657"/>
    </physiologicalReaction>
</comment>
<comment type="catalytic activity">
    <reaction evidence="22">
        <text>(3S)-hydroxyhexadecanoyl-CoA + NAD(+) = 3-oxohexadecanoyl-CoA + NADH + H(+)</text>
        <dbReference type="Rhea" id="RHEA:31159"/>
        <dbReference type="ChEBI" id="CHEBI:15378"/>
        <dbReference type="ChEBI" id="CHEBI:57349"/>
        <dbReference type="ChEBI" id="CHEBI:57540"/>
        <dbReference type="ChEBI" id="CHEBI:57945"/>
        <dbReference type="ChEBI" id="CHEBI:62613"/>
    </reaction>
    <physiologicalReaction direction="left-to-right" evidence="22">
        <dbReference type="Rhea" id="RHEA:31160"/>
    </physiologicalReaction>
</comment>
<dbReference type="FunFam" id="1.10.1040.50:FF:000002">
    <property type="entry name" value="Trifunctional enzyme subunit alpha, mitochondrial"/>
    <property type="match status" value="1"/>
</dbReference>
<keyword evidence="45" id="KW-1185">Reference proteome</keyword>
<reference evidence="44" key="1">
    <citation type="journal article" date="2019" name="bioRxiv">
        <title>The Genome of the Zebra Mussel, Dreissena polymorpha: A Resource for Invasive Species Research.</title>
        <authorList>
            <person name="McCartney M.A."/>
            <person name="Auch B."/>
            <person name="Kono T."/>
            <person name="Mallez S."/>
            <person name="Zhang Y."/>
            <person name="Obille A."/>
            <person name="Becker A."/>
            <person name="Abrahante J.E."/>
            <person name="Garbe J."/>
            <person name="Badalamenti J.P."/>
            <person name="Herman A."/>
            <person name="Mangelson H."/>
            <person name="Liachko I."/>
            <person name="Sullivan S."/>
            <person name="Sone E.D."/>
            <person name="Koren S."/>
            <person name="Silverstein K.A.T."/>
            <person name="Beckman K.B."/>
            <person name="Gohl D.M."/>
        </authorList>
    </citation>
    <scope>NUCLEOTIDE SEQUENCE</scope>
    <source>
        <strain evidence="44">Duluth1</strain>
        <tissue evidence="44">Whole animal</tissue>
    </source>
</reference>
<evidence type="ECO:0000256" key="19">
    <source>
        <dbReference type="ARBA" id="ARBA00023239"/>
    </source>
</evidence>
<keyword evidence="14" id="KW-0560">Oxidoreductase</keyword>
<evidence type="ECO:0000256" key="5">
    <source>
        <dbReference type="ARBA" id="ARBA00008750"/>
    </source>
</evidence>
<evidence type="ECO:0000256" key="32">
    <source>
        <dbReference type="ARBA" id="ARBA00052945"/>
    </source>
</evidence>
<evidence type="ECO:0000256" key="40">
    <source>
        <dbReference type="PIRSR" id="PIRSR612803-2"/>
    </source>
</evidence>
<evidence type="ECO:0000256" key="29">
    <source>
        <dbReference type="ARBA" id="ARBA00052711"/>
    </source>
</evidence>
<protein>
    <recommendedName>
        <fullName evidence="36">Trifunctional enzyme subunit alpha, mitochondrial</fullName>
        <ecNumber evidence="35">1.1.1.211</ecNumber>
        <ecNumber evidence="6">4.2.1.17</ecNumber>
    </recommendedName>
    <alternativeName>
        <fullName evidence="37">Monolysocardiolipin acyltransferase</fullName>
    </alternativeName>
    <alternativeName>
        <fullName evidence="38">TP-alpha</fullName>
    </alternativeName>
</protein>
<dbReference type="NCBIfam" id="TIGR02441">
    <property type="entry name" value="fa_ox_alpha_mit"/>
    <property type="match status" value="1"/>
</dbReference>
<evidence type="ECO:0000256" key="3">
    <source>
        <dbReference type="ARBA" id="ARBA00005005"/>
    </source>
</evidence>
<evidence type="ECO:0000256" key="9">
    <source>
        <dbReference type="ARBA" id="ARBA00022679"/>
    </source>
</evidence>
<dbReference type="InterPro" id="IPR001753">
    <property type="entry name" value="Enoyl-CoA_hydra/iso"/>
</dbReference>
<evidence type="ECO:0000256" key="15">
    <source>
        <dbReference type="ARBA" id="ARBA00023027"/>
    </source>
</evidence>
<evidence type="ECO:0000256" key="10">
    <source>
        <dbReference type="ARBA" id="ARBA00022792"/>
    </source>
</evidence>
<feature type="site" description="Important for hydroxyacyl-coenzyme A dehydrogenase activity" evidence="40">
    <location>
        <position position="502"/>
    </location>
</feature>
<evidence type="ECO:0000256" key="41">
    <source>
        <dbReference type="RuleBase" id="RU003707"/>
    </source>
</evidence>
<dbReference type="InterPro" id="IPR006176">
    <property type="entry name" value="3-OHacyl-CoA_DH_NAD-bd"/>
</dbReference>
<feature type="active site" description="For hydroxyacyl-coenzyme A dehydrogenase activity" evidence="39">
    <location>
        <position position="514"/>
    </location>
</feature>
<dbReference type="EC" id="4.2.1.17" evidence="6"/>
<dbReference type="EC" id="1.1.1.211" evidence="35"/>
<evidence type="ECO:0000256" key="21">
    <source>
        <dbReference type="ARBA" id="ARBA00035854"/>
    </source>
</evidence>
<dbReference type="Gene3D" id="1.10.1040.50">
    <property type="match status" value="1"/>
</dbReference>
<comment type="similarity">
    <text evidence="41">Belongs to the enoyl-CoA hydratase/isomerase family.</text>
</comment>
<comment type="caution">
    <text evidence="44">The sequence shown here is derived from an EMBL/GenBank/DDBJ whole genome shotgun (WGS) entry which is preliminary data.</text>
</comment>
<evidence type="ECO:0000256" key="7">
    <source>
        <dbReference type="ARBA" id="ARBA00022481"/>
    </source>
</evidence>
<dbReference type="OrthoDB" id="10004768at2759"/>
<dbReference type="SUPFAM" id="SSF48179">
    <property type="entry name" value="6-phosphogluconate dehydrogenase C-terminal domain-like"/>
    <property type="match status" value="2"/>
</dbReference>
<evidence type="ECO:0000313" key="44">
    <source>
        <dbReference type="EMBL" id="KAH3693618.1"/>
    </source>
</evidence>